<gene>
    <name evidence="3" type="ORF">MUK42_09936</name>
</gene>
<dbReference type="PANTHER" id="PTHR34054:SF4">
    <property type="entry name" value="PROTEIN, PUTATIVE-RELATED"/>
    <property type="match status" value="1"/>
</dbReference>
<keyword evidence="2" id="KW-0812">Transmembrane</keyword>
<evidence type="ECO:0000256" key="1">
    <source>
        <dbReference type="SAM" id="MobiDB-lite"/>
    </source>
</evidence>
<accession>A0A9E7J988</accession>
<feature type="region of interest" description="Disordered" evidence="1">
    <location>
        <begin position="180"/>
        <end position="199"/>
    </location>
</feature>
<dbReference type="EMBL" id="CP097502">
    <property type="protein sequence ID" value="URD72704.1"/>
    <property type="molecule type" value="Genomic_DNA"/>
</dbReference>
<dbReference type="OrthoDB" id="784633at2759"/>
<reference evidence="3" key="1">
    <citation type="submission" date="2022-05" db="EMBL/GenBank/DDBJ databases">
        <title>The Musa troglodytarum L. genome provides insights into the mechanism of non-climacteric behaviour and enrichment of carotenoids.</title>
        <authorList>
            <person name="Wang J."/>
        </authorList>
    </citation>
    <scope>NUCLEOTIDE SEQUENCE</scope>
    <source>
        <tissue evidence="3">Leaf</tissue>
    </source>
</reference>
<sequence>MAGSVPYPVAPKPTSHLPLVGNKAPDFEAEAVFDEVFIKAKPDQQIQIEIPLLKRCHFSLICPDIHCTYRDCNRNTGLAGSVLSSPNHTGPSRSPPSLALKQPVSPLTKLGFALVLVFSISLLGLAAELLYLLHCRRRRRRSGQPELGDGVGVPRHGPPPRELLHHVLFFKHRSRVEPACAAPRPHADPPKPATEEAEEEWDLARWRAMCLGPSRALYTINEDDDEQEEETPFATPCASPVFYTPSSSPPQGAAEDGVDAGGPSPAMRTSGGKCAVVLRR</sequence>
<evidence type="ECO:0000313" key="4">
    <source>
        <dbReference type="Proteomes" id="UP001055439"/>
    </source>
</evidence>
<dbReference type="AlphaFoldDB" id="A0A9E7J988"/>
<protein>
    <submittedName>
        <fullName evidence="3">Uncharacterized protein</fullName>
    </submittedName>
</protein>
<keyword evidence="2" id="KW-0472">Membrane</keyword>
<feature type="transmembrane region" description="Helical" evidence="2">
    <location>
        <begin position="110"/>
        <end position="133"/>
    </location>
</feature>
<dbReference type="Proteomes" id="UP001055439">
    <property type="component" value="Chromosome 1"/>
</dbReference>
<feature type="region of interest" description="Disordered" evidence="1">
    <location>
        <begin position="224"/>
        <end position="280"/>
    </location>
</feature>
<dbReference type="InterPro" id="IPR045884">
    <property type="entry name" value="At5g59350-like"/>
</dbReference>
<evidence type="ECO:0000256" key="2">
    <source>
        <dbReference type="SAM" id="Phobius"/>
    </source>
</evidence>
<proteinExistence type="predicted"/>
<name>A0A9E7J988_9LILI</name>
<organism evidence="3 4">
    <name type="scientific">Musa troglodytarum</name>
    <name type="common">fe'i banana</name>
    <dbReference type="NCBI Taxonomy" id="320322"/>
    <lineage>
        <taxon>Eukaryota</taxon>
        <taxon>Viridiplantae</taxon>
        <taxon>Streptophyta</taxon>
        <taxon>Embryophyta</taxon>
        <taxon>Tracheophyta</taxon>
        <taxon>Spermatophyta</taxon>
        <taxon>Magnoliopsida</taxon>
        <taxon>Liliopsida</taxon>
        <taxon>Zingiberales</taxon>
        <taxon>Musaceae</taxon>
        <taxon>Musa</taxon>
    </lineage>
</organism>
<keyword evidence="4" id="KW-1185">Reference proteome</keyword>
<dbReference type="PANTHER" id="PTHR34054">
    <property type="entry name" value="EXPRESSED PROTEIN"/>
    <property type="match status" value="1"/>
</dbReference>
<keyword evidence="2" id="KW-1133">Transmembrane helix</keyword>
<evidence type="ECO:0000313" key="3">
    <source>
        <dbReference type="EMBL" id="URD72704.1"/>
    </source>
</evidence>